<name>A0A9D3MVT1_ANGAN</name>
<evidence type="ECO:0000313" key="2">
    <source>
        <dbReference type="EMBL" id="KAG5855752.1"/>
    </source>
</evidence>
<reference evidence="2" key="1">
    <citation type="submission" date="2021-01" db="EMBL/GenBank/DDBJ databases">
        <title>A chromosome-scale assembly of European eel, Anguilla anguilla.</title>
        <authorList>
            <person name="Henkel C."/>
            <person name="Jong-Raadsen S.A."/>
            <person name="Dufour S."/>
            <person name="Weltzien F.-A."/>
            <person name="Palstra A.P."/>
            <person name="Pelster B."/>
            <person name="Spaink H.P."/>
            <person name="Van Den Thillart G.E."/>
            <person name="Jansen H."/>
            <person name="Zahm M."/>
            <person name="Klopp C."/>
            <person name="Cedric C."/>
            <person name="Louis A."/>
            <person name="Berthelot C."/>
            <person name="Parey E."/>
            <person name="Roest Crollius H."/>
            <person name="Montfort J."/>
            <person name="Robinson-Rechavi M."/>
            <person name="Bucao C."/>
            <person name="Bouchez O."/>
            <person name="Gislard M."/>
            <person name="Lluch J."/>
            <person name="Milhes M."/>
            <person name="Lampietro C."/>
            <person name="Lopez Roques C."/>
            <person name="Donnadieu C."/>
            <person name="Braasch I."/>
            <person name="Desvignes T."/>
            <person name="Postlethwait J."/>
            <person name="Bobe J."/>
            <person name="Guiguen Y."/>
            <person name="Dirks R."/>
        </authorList>
    </citation>
    <scope>NUCLEOTIDE SEQUENCE</scope>
    <source>
        <strain evidence="2">Tag_6206</strain>
        <tissue evidence="2">Liver</tissue>
    </source>
</reference>
<organism evidence="2 3">
    <name type="scientific">Anguilla anguilla</name>
    <name type="common">European freshwater eel</name>
    <name type="synonym">Muraena anguilla</name>
    <dbReference type="NCBI Taxonomy" id="7936"/>
    <lineage>
        <taxon>Eukaryota</taxon>
        <taxon>Metazoa</taxon>
        <taxon>Chordata</taxon>
        <taxon>Craniata</taxon>
        <taxon>Vertebrata</taxon>
        <taxon>Euteleostomi</taxon>
        <taxon>Actinopterygii</taxon>
        <taxon>Neopterygii</taxon>
        <taxon>Teleostei</taxon>
        <taxon>Anguilliformes</taxon>
        <taxon>Anguillidae</taxon>
        <taxon>Anguilla</taxon>
    </lineage>
</organism>
<dbReference type="AlphaFoldDB" id="A0A9D3MVT1"/>
<dbReference type="Proteomes" id="UP001044222">
    <property type="component" value="Unassembled WGS sequence"/>
</dbReference>
<proteinExistence type="predicted"/>
<keyword evidence="3" id="KW-1185">Reference proteome</keyword>
<evidence type="ECO:0000313" key="3">
    <source>
        <dbReference type="Proteomes" id="UP001044222"/>
    </source>
</evidence>
<dbReference type="EMBL" id="JAFIRN010000002">
    <property type="protein sequence ID" value="KAG5855752.1"/>
    <property type="molecule type" value="Genomic_DNA"/>
</dbReference>
<sequence>MVVFYFTDSRFHFAAVCPFPVAVAGYSSSPEKARNRRFGCRSGVQGAPDFTQTYSSQKQVELMVLQFSKEKEPGQELRERKEEEDALHKSEDSKGR</sequence>
<protein>
    <submittedName>
        <fullName evidence="2">Uncharacterized protein</fullName>
    </submittedName>
</protein>
<evidence type="ECO:0000256" key="1">
    <source>
        <dbReference type="SAM" id="MobiDB-lite"/>
    </source>
</evidence>
<accession>A0A9D3MVT1</accession>
<feature type="region of interest" description="Disordered" evidence="1">
    <location>
        <begin position="71"/>
        <end position="96"/>
    </location>
</feature>
<gene>
    <name evidence="2" type="ORF">ANANG_G00052480</name>
</gene>
<comment type="caution">
    <text evidence="2">The sequence shown here is derived from an EMBL/GenBank/DDBJ whole genome shotgun (WGS) entry which is preliminary data.</text>
</comment>